<feature type="domain" description="Transposase IS204/IS1001/IS1096/IS1165 zinc-finger" evidence="1">
    <location>
        <begin position="41"/>
        <end position="86"/>
    </location>
</feature>
<gene>
    <name evidence="2" type="ORF">WJL_0300</name>
</gene>
<dbReference type="Pfam" id="PF14690">
    <property type="entry name" value="Zn_ribbon_ISL3"/>
    <property type="match status" value="1"/>
</dbReference>
<dbReference type="EMBL" id="LKLZ01000003">
    <property type="protein sequence ID" value="KPN43227.1"/>
    <property type="molecule type" value="Genomic_DNA"/>
</dbReference>
<evidence type="ECO:0000259" key="1">
    <source>
        <dbReference type="Pfam" id="PF14690"/>
    </source>
</evidence>
<organism evidence="2 3">
    <name type="scientific">Lactiplantibacillus plantarum WJL</name>
    <dbReference type="NCBI Taxonomy" id="1350466"/>
    <lineage>
        <taxon>Bacteria</taxon>
        <taxon>Bacillati</taxon>
        <taxon>Bacillota</taxon>
        <taxon>Bacilli</taxon>
        <taxon>Lactobacillales</taxon>
        <taxon>Lactobacillaceae</taxon>
        <taxon>Lactiplantibacillus</taxon>
    </lineage>
</organism>
<sequence length="114" mass="12876">MFQDHSTKVLLQIKDPNITDLVVQGATNGSLQVLAKLTYPVTVCARCGKRSMVKDGFKTVHIRIPRISERVTILNLKKQRFICKNCGKSSLTTTTLVKNIIKYLKTVCMPLIYH</sequence>
<dbReference type="InterPro" id="IPR047951">
    <property type="entry name" value="Transpos_ISL3"/>
</dbReference>
<dbReference type="PANTHER" id="PTHR33498">
    <property type="entry name" value="TRANSPOSASE FOR INSERTION SEQUENCE ELEMENT IS1557"/>
    <property type="match status" value="1"/>
</dbReference>
<dbReference type="AlphaFoldDB" id="A0A837P7M7"/>
<dbReference type="Proteomes" id="UP000050511">
    <property type="component" value="Unassembled WGS sequence"/>
</dbReference>
<name>A0A837P7M7_LACPN</name>
<dbReference type="InterPro" id="IPR029261">
    <property type="entry name" value="Transposase_Znf"/>
</dbReference>
<dbReference type="PANTHER" id="PTHR33498:SF1">
    <property type="entry name" value="TRANSPOSASE FOR INSERTION SEQUENCE ELEMENT IS1557"/>
    <property type="match status" value="1"/>
</dbReference>
<proteinExistence type="predicted"/>
<accession>A0A837P7M7</accession>
<evidence type="ECO:0000313" key="2">
    <source>
        <dbReference type="EMBL" id="KPN43227.1"/>
    </source>
</evidence>
<reference evidence="2 3" key="1">
    <citation type="submission" date="2015-10" db="EMBL/GenBank/DDBJ databases">
        <title>Resequencing of Lactobacillus plantarum WJL strain genome.</title>
        <authorList>
            <person name="Martino M.E."/>
        </authorList>
    </citation>
    <scope>NUCLEOTIDE SEQUENCE [LARGE SCALE GENOMIC DNA]</scope>
    <source>
        <strain evidence="2 3">WJL</strain>
    </source>
</reference>
<protein>
    <submittedName>
        <fullName evidence="2">Mobile element protein</fullName>
    </submittedName>
</protein>
<evidence type="ECO:0000313" key="3">
    <source>
        <dbReference type="Proteomes" id="UP000050511"/>
    </source>
</evidence>
<comment type="caution">
    <text evidence="2">The sequence shown here is derived from an EMBL/GenBank/DDBJ whole genome shotgun (WGS) entry which is preliminary data.</text>
</comment>